<evidence type="ECO:0000256" key="10">
    <source>
        <dbReference type="ARBA" id="ARBA00022833"/>
    </source>
</evidence>
<dbReference type="Proteomes" id="UP000822476">
    <property type="component" value="Unassembled WGS sequence"/>
</dbReference>
<dbReference type="GO" id="GO:0005739">
    <property type="term" value="C:mitochondrion"/>
    <property type="evidence" value="ECO:0007669"/>
    <property type="project" value="TreeGrafter"/>
</dbReference>
<dbReference type="PANTHER" id="PTHR12553:SF49">
    <property type="entry name" value="ZINC PHOSPHODIESTERASE ELAC PROTEIN 2"/>
    <property type="match status" value="1"/>
</dbReference>
<dbReference type="Pfam" id="PF12706">
    <property type="entry name" value="Lactamase_B_2"/>
    <property type="match status" value="1"/>
</dbReference>
<keyword evidence="6" id="KW-0540">Nuclease</keyword>
<dbReference type="GO" id="GO:1990180">
    <property type="term" value="P:mitochondrial tRNA 3'-end processing"/>
    <property type="evidence" value="ECO:0007669"/>
    <property type="project" value="TreeGrafter"/>
</dbReference>
<comment type="caution">
    <text evidence="13">The sequence shown here is derived from an EMBL/GenBank/DDBJ whole genome shotgun (WGS) entry which is preliminary data.</text>
</comment>
<reference evidence="13" key="1">
    <citation type="submission" date="2019-07" db="EMBL/GenBank/DDBJ databases">
        <title>Annotation for the trematode Paragonimus miyazaki's.</title>
        <authorList>
            <person name="Choi Y.-J."/>
        </authorList>
    </citation>
    <scope>NUCLEOTIDE SEQUENCE</scope>
    <source>
        <strain evidence="13">Japan</strain>
    </source>
</reference>
<evidence type="ECO:0000256" key="3">
    <source>
        <dbReference type="ARBA" id="ARBA00007823"/>
    </source>
</evidence>
<keyword evidence="9" id="KW-0378">Hydrolase</keyword>
<evidence type="ECO:0000256" key="9">
    <source>
        <dbReference type="ARBA" id="ARBA00022801"/>
    </source>
</evidence>
<evidence type="ECO:0000313" key="14">
    <source>
        <dbReference type="Proteomes" id="UP000822476"/>
    </source>
</evidence>
<sequence length="874" mass="98161">MKFHSHILYRGFSTSHLLAKHYRPSWGEMKPPGTISVTVLGTGHNRGPKSLLLDTGMTRYLVNCGEGTQRILTEHRSKAARIQHAFFTQMSWDNVSGLLGEGYRGLSDVSGVALTARTAGVKKLTVHGPPKVEELMQLTRHFADCETTDIVCSGILSKPFVDNAFRVRAFPVSLSTADTTNVLEPEHKRVKFDDDASKREVTTYAYYFQTLQPRFKLDKEKCLARGIPRPVLESSAVLSILDGPGLTLENGTFIASDEVTSPAPFTPNFLILDCPSAEFIPLFAQNQELLSAITEQPTEENLHSGLSLLIHLLPEGMFSSAEYQSFIDGFTKLVTDHSPLNQLPQSQLPSPDVLTHMVHHLVVDGSGCIPPVRGIYSQSTILHHFFDAHVYPLLHDVQSANRKKAIIEAAQYRPSPFDLVVYAQPQMQYCLRPWTGFQTPEFETLDETRLLDEAFDPLYVTREEAETQFATMRSTLDEHVPSASGSSSSRPVSDRLQEQHGCTQTDFTQPYPELTFLGTASSSPSKYRNISCILVQISPDDYLMLDCGEGSLNQLYALHGSTVAGDILRRLRLILVTHMHADHHGGIFSVALARARLLQLDNPGESSLLPILAPPAFARWMTSFCDLFSHGSIVSLFILPSVYISPCPTHLRPPLCPLRLDSAYAVEWKSLLDSLQLEVHPIKVPHTGTSWAYMLRGRRYRLLSGDVEEKKSQACWSLVYSGDTPECDDLVEAGRHCDLLIHEATMSDEHKDLADRARHSTLGSAIRTGESMMASFTLLNHFSQRYGRLPMLDTFRPSVATAFDFMKVRFDDLRRLPYYVPYYKYAFGKHWDTQQAKAEAYSWRKYREQHQERPEMAVVPNSDTECKQTKTVCK</sequence>
<evidence type="ECO:0000256" key="4">
    <source>
        <dbReference type="ARBA" id="ARBA00012477"/>
    </source>
</evidence>
<keyword evidence="10" id="KW-0862">Zinc</keyword>
<comment type="catalytic activity">
    <reaction evidence="1">
        <text>Endonucleolytic cleavage of RNA, removing extra 3' nucleotides from tRNA precursor, generating 3' termini of tRNAs. A 3'-hydroxy group is left at the tRNA terminus and a 5'-phosphoryl group is left at the trailer molecule.</text>
        <dbReference type="EC" id="3.1.26.11"/>
    </reaction>
</comment>
<keyword evidence="8" id="KW-0255">Endonuclease</keyword>
<evidence type="ECO:0000259" key="11">
    <source>
        <dbReference type="Pfam" id="PF12706"/>
    </source>
</evidence>
<dbReference type="Pfam" id="PF13691">
    <property type="entry name" value="Lactamase_B_4"/>
    <property type="match status" value="1"/>
</dbReference>
<dbReference type="PANTHER" id="PTHR12553">
    <property type="entry name" value="ZINC PHOSPHODIESTERASE ELAC PROTEIN 2"/>
    <property type="match status" value="1"/>
</dbReference>
<dbReference type="EMBL" id="JTDE01021797">
    <property type="protein sequence ID" value="KAF7232455.1"/>
    <property type="molecule type" value="Genomic_DNA"/>
</dbReference>
<dbReference type="InterPro" id="IPR036866">
    <property type="entry name" value="RibonucZ/Hydroxyglut_hydro"/>
</dbReference>
<comment type="cofactor">
    <cofactor evidence="2">
        <name>Zn(2+)</name>
        <dbReference type="ChEBI" id="CHEBI:29105"/>
    </cofactor>
</comment>
<dbReference type="SUPFAM" id="SSF56281">
    <property type="entry name" value="Metallo-hydrolase/oxidoreductase"/>
    <property type="match status" value="2"/>
</dbReference>
<evidence type="ECO:0000313" key="13">
    <source>
        <dbReference type="EMBL" id="KAF7232455.1"/>
    </source>
</evidence>
<dbReference type="GO" id="GO:0042781">
    <property type="term" value="F:3'-tRNA processing endoribonuclease activity"/>
    <property type="evidence" value="ECO:0007669"/>
    <property type="project" value="UniProtKB-EC"/>
</dbReference>
<dbReference type="InterPro" id="IPR047151">
    <property type="entry name" value="RNZ2-like"/>
</dbReference>
<dbReference type="InterPro" id="IPR001279">
    <property type="entry name" value="Metallo-B-lactamas"/>
</dbReference>
<evidence type="ECO:0000256" key="6">
    <source>
        <dbReference type="ARBA" id="ARBA00022722"/>
    </source>
</evidence>
<name>A0A8S9YEX3_9TREM</name>
<evidence type="ECO:0000256" key="8">
    <source>
        <dbReference type="ARBA" id="ARBA00022759"/>
    </source>
</evidence>
<feature type="domain" description="tRNase Z endonuclease" evidence="12">
    <location>
        <begin position="50"/>
        <end position="97"/>
    </location>
</feature>
<proteinExistence type="inferred from homology"/>
<dbReference type="Gene3D" id="3.60.15.10">
    <property type="entry name" value="Ribonuclease Z/Hydroxyacylglutathione hydrolase-like"/>
    <property type="match status" value="2"/>
</dbReference>
<dbReference type="GO" id="GO:0046872">
    <property type="term" value="F:metal ion binding"/>
    <property type="evidence" value="ECO:0007669"/>
    <property type="project" value="UniProtKB-KW"/>
</dbReference>
<evidence type="ECO:0000256" key="5">
    <source>
        <dbReference type="ARBA" id="ARBA00022694"/>
    </source>
</evidence>
<keyword evidence="14" id="KW-1185">Reference proteome</keyword>
<keyword evidence="7" id="KW-0479">Metal-binding</keyword>
<dbReference type="InterPro" id="IPR027794">
    <property type="entry name" value="tRNase_Z_dom"/>
</dbReference>
<feature type="domain" description="Metallo-beta-lactamase" evidence="11">
    <location>
        <begin position="544"/>
        <end position="782"/>
    </location>
</feature>
<dbReference type="EC" id="3.1.26.11" evidence="4"/>
<comment type="similarity">
    <text evidence="3">Belongs to the RNase Z family.</text>
</comment>
<accession>A0A8S9YEX3</accession>
<gene>
    <name evidence="13" type="ORF">EG68_05290</name>
</gene>
<dbReference type="CDD" id="cd07718">
    <property type="entry name" value="RNaseZ_ELAC1_ELAC2-C-term-like_MBL-fold"/>
    <property type="match status" value="1"/>
</dbReference>
<organism evidence="13 14">
    <name type="scientific">Paragonimus skrjabini miyazakii</name>
    <dbReference type="NCBI Taxonomy" id="59628"/>
    <lineage>
        <taxon>Eukaryota</taxon>
        <taxon>Metazoa</taxon>
        <taxon>Spiralia</taxon>
        <taxon>Lophotrochozoa</taxon>
        <taxon>Platyhelminthes</taxon>
        <taxon>Trematoda</taxon>
        <taxon>Digenea</taxon>
        <taxon>Plagiorchiida</taxon>
        <taxon>Troglotremata</taxon>
        <taxon>Troglotrematidae</taxon>
        <taxon>Paragonimus</taxon>
    </lineage>
</organism>
<evidence type="ECO:0000256" key="2">
    <source>
        <dbReference type="ARBA" id="ARBA00001947"/>
    </source>
</evidence>
<keyword evidence="5" id="KW-0819">tRNA processing</keyword>
<evidence type="ECO:0000259" key="12">
    <source>
        <dbReference type="Pfam" id="PF13691"/>
    </source>
</evidence>
<protein>
    <recommendedName>
        <fullName evidence="4">ribonuclease Z</fullName>
        <ecNumber evidence="4">3.1.26.11</ecNumber>
    </recommendedName>
</protein>
<evidence type="ECO:0000256" key="7">
    <source>
        <dbReference type="ARBA" id="ARBA00022723"/>
    </source>
</evidence>
<evidence type="ECO:0000256" key="1">
    <source>
        <dbReference type="ARBA" id="ARBA00000402"/>
    </source>
</evidence>
<dbReference type="AlphaFoldDB" id="A0A8S9YEX3"/>
<dbReference type="OrthoDB" id="527344at2759"/>